<reference evidence="1 2" key="1">
    <citation type="submission" date="2019-01" db="EMBL/GenBank/DDBJ databases">
        <title>Draft genome sequence of Psathyrella aberdarensis IHI B618.</title>
        <authorList>
            <person name="Buettner E."/>
            <person name="Kellner H."/>
        </authorList>
    </citation>
    <scope>NUCLEOTIDE SEQUENCE [LARGE SCALE GENOMIC DNA]</scope>
    <source>
        <strain evidence="1 2">IHI B618</strain>
    </source>
</reference>
<keyword evidence="2" id="KW-1185">Reference proteome</keyword>
<dbReference type="Proteomes" id="UP000290288">
    <property type="component" value="Unassembled WGS sequence"/>
</dbReference>
<proteinExistence type="predicted"/>
<comment type="caution">
    <text evidence="1">The sequence shown here is derived from an EMBL/GenBank/DDBJ whole genome shotgun (WGS) entry which is preliminary data.</text>
</comment>
<dbReference type="EMBL" id="SDEE01000783">
    <property type="protein sequence ID" value="RXW14012.1"/>
    <property type="molecule type" value="Genomic_DNA"/>
</dbReference>
<name>A0A4Q2D5E9_9AGAR</name>
<gene>
    <name evidence="1" type="ORF">EST38_g11843</name>
</gene>
<dbReference type="AlphaFoldDB" id="A0A4Q2D5E9"/>
<protein>
    <submittedName>
        <fullName evidence="1">Uncharacterized protein</fullName>
    </submittedName>
</protein>
<organism evidence="1 2">
    <name type="scientific">Candolleomyces aberdarensis</name>
    <dbReference type="NCBI Taxonomy" id="2316362"/>
    <lineage>
        <taxon>Eukaryota</taxon>
        <taxon>Fungi</taxon>
        <taxon>Dikarya</taxon>
        <taxon>Basidiomycota</taxon>
        <taxon>Agaricomycotina</taxon>
        <taxon>Agaricomycetes</taxon>
        <taxon>Agaricomycetidae</taxon>
        <taxon>Agaricales</taxon>
        <taxon>Agaricineae</taxon>
        <taxon>Psathyrellaceae</taxon>
        <taxon>Candolleomyces</taxon>
    </lineage>
</organism>
<accession>A0A4Q2D5E9</accession>
<evidence type="ECO:0000313" key="1">
    <source>
        <dbReference type="EMBL" id="RXW14012.1"/>
    </source>
</evidence>
<dbReference type="OrthoDB" id="4202165at2759"/>
<evidence type="ECO:0000313" key="2">
    <source>
        <dbReference type="Proteomes" id="UP000290288"/>
    </source>
</evidence>
<sequence>MLVVPPPPYDFPGLSSKGGKELNAYSAPKDVFDRQPAELVDIALSRLQAAGVELIEWRALLYRRMTVPVFVRDFSYIVPDEDLARASDILSNIGLPLSPPSKLLTRVEGDIHSKATYHRLTRSSAPAWVQRFALYPASFVSLNPEELYTTPSIHLLPSRSTTKILVPRPSAVYAWLLRTMLKYPRSCAVRTILASDLSELVDYHLLRVSEGYVNPDENPERWKELNMERRIADALEVVNQWTQNHEWREGEEWFGDALEAIVSGDGNIEYLPSSNS</sequence>